<proteinExistence type="predicted"/>
<reference evidence="1 2" key="1">
    <citation type="journal article" date="2014" name="Curr. Biol.">
        <title>The genome of the clonal raider ant Cerapachys biroi.</title>
        <authorList>
            <person name="Oxley P.R."/>
            <person name="Ji L."/>
            <person name="Fetter-Pruneda I."/>
            <person name="McKenzie S.K."/>
            <person name="Li C."/>
            <person name="Hu H."/>
            <person name="Zhang G."/>
            <person name="Kronauer D.J."/>
        </authorList>
    </citation>
    <scope>NUCLEOTIDE SEQUENCE [LARGE SCALE GENOMIC DNA]</scope>
</reference>
<name>A0A026WH81_OOCBI</name>
<evidence type="ECO:0000313" key="2">
    <source>
        <dbReference type="Proteomes" id="UP000053097"/>
    </source>
</evidence>
<dbReference type="OMA" id="IGHECKF"/>
<dbReference type="Proteomes" id="UP000053097">
    <property type="component" value="Unassembled WGS sequence"/>
</dbReference>
<gene>
    <name evidence="1" type="ORF">X777_04490</name>
</gene>
<organism evidence="1 2">
    <name type="scientific">Ooceraea biroi</name>
    <name type="common">Clonal raider ant</name>
    <name type="synonym">Cerapachys biroi</name>
    <dbReference type="NCBI Taxonomy" id="2015173"/>
    <lineage>
        <taxon>Eukaryota</taxon>
        <taxon>Metazoa</taxon>
        <taxon>Ecdysozoa</taxon>
        <taxon>Arthropoda</taxon>
        <taxon>Hexapoda</taxon>
        <taxon>Insecta</taxon>
        <taxon>Pterygota</taxon>
        <taxon>Neoptera</taxon>
        <taxon>Endopterygota</taxon>
        <taxon>Hymenoptera</taxon>
        <taxon>Apocrita</taxon>
        <taxon>Aculeata</taxon>
        <taxon>Formicoidea</taxon>
        <taxon>Formicidae</taxon>
        <taxon>Dorylinae</taxon>
        <taxon>Ooceraea</taxon>
    </lineage>
</organism>
<dbReference type="OrthoDB" id="10037961at2759"/>
<protein>
    <submittedName>
        <fullName evidence="1">Uncharacterized protein</fullName>
    </submittedName>
</protein>
<sequence length="140" mass="15813">LLTIYIDPVIGLARDELLKRCLGGNTQNSNESFNSTLWQLAPKHQYCGRKIVEIAAFTEASVFNVGYTAILKMFMTMRITIGPMCKLYAEKKDKHRIQLAERRHSSVSKEARIARREAANIQDDLYECTEGLLYGPGTAD</sequence>
<accession>A0A026WH81</accession>
<evidence type="ECO:0000313" key="1">
    <source>
        <dbReference type="EMBL" id="EZA55026.1"/>
    </source>
</evidence>
<dbReference type="EMBL" id="KK107231">
    <property type="protein sequence ID" value="EZA55026.1"/>
    <property type="molecule type" value="Genomic_DNA"/>
</dbReference>
<dbReference type="AlphaFoldDB" id="A0A026WH81"/>
<keyword evidence="2" id="KW-1185">Reference proteome</keyword>
<feature type="non-terminal residue" evidence="1">
    <location>
        <position position="1"/>
    </location>
</feature>